<protein>
    <submittedName>
        <fullName evidence="2">Uncharacterized protein</fullName>
    </submittedName>
</protein>
<organism evidence="2 3">
    <name type="scientific">Steinernema carpocapsae</name>
    <name type="common">Entomopathogenic nematode</name>
    <dbReference type="NCBI Taxonomy" id="34508"/>
    <lineage>
        <taxon>Eukaryota</taxon>
        <taxon>Metazoa</taxon>
        <taxon>Ecdysozoa</taxon>
        <taxon>Nematoda</taxon>
        <taxon>Chromadorea</taxon>
        <taxon>Rhabditida</taxon>
        <taxon>Tylenchina</taxon>
        <taxon>Panagrolaimomorpha</taxon>
        <taxon>Strongyloidoidea</taxon>
        <taxon>Steinernematidae</taxon>
        <taxon>Steinernema</taxon>
    </lineage>
</organism>
<keyword evidence="3" id="KW-1185">Reference proteome</keyword>
<gene>
    <name evidence="2" type="ORF">L596_013905</name>
</gene>
<evidence type="ECO:0000256" key="1">
    <source>
        <dbReference type="SAM" id="MobiDB-lite"/>
    </source>
</evidence>
<evidence type="ECO:0000313" key="3">
    <source>
        <dbReference type="Proteomes" id="UP000298663"/>
    </source>
</evidence>
<feature type="compositionally biased region" description="Basic and acidic residues" evidence="1">
    <location>
        <begin position="70"/>
        <end position="83"/>
    </location>
</feature>
<dbReference type="EMBL" id="AZBU02000003">
    <property type="protein sequence ID" value="TKR89864.1"/>
    <property type="molecule type" value="Genomic_DNA"/>
</dbReference>
<sequence length="158" mass="18328">MGKNAKLAKEKEEKRVEALRLIREATNRRRAGSKKEKKEEPKKEPVEAKAELKEEPMDADAEPGVEEVEVTPRVKPEPSEKPRTYQGNLAGLKLLKFDGYKRVDRQIFFGARFHNLENGSKVLLIKYSDCRRLYPKKAAEYFKYITRGRLDPNRLVDP</sequence>
<feature type="region of interest" description="Disordered" evidence="1">
    <location>
        <begin position="1"/>
        <end position="85"/>
    </location>
</feature>
<evidence type="ECO:0000313" key="2">
    <source>
        <dbReference type="EMBL" id="TKR89864.1"/>
    </source>
</evidence>
<dbReference type="Proteomes" id="UP000298663">
    <property type="component" value="Unassembled WGS sequence"/>
</dbReference>
<dbReference type="AlphaFoldDB" id="A0A4U5P2Z4"/>
<feature type="compositionally biased region" description="Basic and acidic residues" evidence="1">
    <location>
        <begin position="7"/>
        <end position="56"/>
    </location>
</feature>
<accession>A0A4U5P2Z4</accession>
<reference evidence="2 3" key="2">
    <citation type="journal article" date="2019" name="G3 (Bethesda)">
        <title>Hybrid Assembly of the Genome of the Entomopathogenic Nematode Steinernema carpocapsae Identifies the X-Chromosome.</title>
        <authorList>
            <person name="Serra L."/>
            <person name="Macchietto M."/>
            <person name="Macias-Munoz A."/>
            <person name="McGill C.J."/>
            <person name="Rodriguez I.M."/>
            <person name="Rodriguez B."/>
            <person name="Murad R."/>
            <person name="Mortazavi A."/>
        </authorList>
    </citation>
    <scope>NUCLEOTIDE SEQUENCE [LARGE SCALE GENOMIC DNA]</scope>
    <source>
        <strain evidence="2 3">ALL</strain>
    </source>
</reference>
<name>A0A4U5P2Z4_STECR</name>
<proteinExistence type="predicted"/>
<comment type="caution">
    <text evidence="2">The sequence shown here is derived from an EMBL/GenBank/DDBJ whole genome shotgun (WGS) entry which is preliminary data.</text>
</comment>
<feature type="compositionally biased region" description="Acidic residues" evidence="1">
    <location>
        <begin position="57"/>
        <end position="69"/>
    </location>
</feature>
<reference evidence="2 3" key="1">
    <citation type="journal article" date="2015" name="Genome Biol.">
        <title>Comparative genomics of Steinernema reveals deeply conserved gene regulatory networks.</title>
        <authorList>
            <person name="Dillman A.R."/>
            <person name="Macchietto M."/>
            <person name="Porter C.F."/>
            <person name="Rogers A."/>
            <person name="Williams B."/>
            <person name="Antoshechkin I."/>
            <person name="Lee M.M."/>
            <person name="Goodwin Z."/>
            <person name="Lu X."/>
            <person name="Lewis E.E."/>
            <person name="Goodrich-Blair H."/>
            <person name="Stock S.P."/>
            <person name="Adams B.J."/>
            <person name="Sternberg P.W."/>
            <person name="Mortazavi A."/>
        </authorList>
    </citation>
    <scope>NUCLEOTIDE SEQUENCE [LARGE SCALE GENOMIC DNA]</scope>
    <source>
        <strain evidence="2 3">ALL</strain>
    </source>
</reference>